<protein>
    <recommendedName>
        <fullName evidence="24">Retrovirus-related Pol poly from transposon TNT 1-94</fullName>
    </recommendedName>
</protein>
<comment type="function">
    <text evidence="1">The aspartyl protease (PR) mediates the proteolytic cleavages of the Gag and Gag-Pol polyproteins after assembly of the VLP.</text>
</comment>
<dbReference type="Gene3D" id="4.10.60.10">
    <property type="entry name" value="Zinc finger, CCHC-type"/>
    <property type="match status" value="1"/>
</dbReference>
<keyword evidence="14" id="KW-0548">Nucleotidyltransferase</keyword>
<feature type="compositionally biased region" description="Polar residues" evidence="19">
    <location>
        <begin position="210"/>
        <end position="223"/>
    </location>
</feature>
<keyword evidence="15" id="KW-0917">Virion maturation</keyword>
<dbReference type="InterPro" id="IPR043502">
    <property type="entry name" value="DNA/RNA_pol_sf"/>
</dbReference>
<keyword evidence="16" id="KW-0233">DNA recombination</keyword>
<proteinExistence type="predicted"/>
<feature type="region of interest" description="Disordered" evidence="19">
    <location>
        <begin position="1107"/>
        <end position="1140"/>
    </location>
</feature>
<dbReference type="GO" id="GO:0004519">
    <property type="term" value="F:endonuclease activity"/>
    <property type="evidence" value="ECO:0007669"/>
    <property type="project" value="UniProtKB-KW"/>
</dbReference>
<evidence type="ECO:0000256" key="1">
    <source>
        <dbReference type="ARBA" id="ARBA00002180"/>
    </source>
</evidence>
<feature type="region of interest" description="Disordered" evidence="19">
    <location>
        <begin position="748"/>
        <end position="797"/>
    </location>
</feature>
<dbReference type="PANTHER" id="PTHR42648">
    <property type="entry name" value="TRANSPOSASE, PUTATIVE-RELATED"/>
    <property type="match status" value="1"/>
</dbReference>
<keyword evidence="4" id="KW-0540">Nuclease</keyword>
<dbReference type="AlphaFoldDB" id="A0A433SM66"/>
<keyword evidence="7" id="KW-0064">Aspartyl protease</keyword>
<dbReference type="GO" id="GO:0015074">
    <property type="term" value="P:DNA integration"/>
    <property type="evidence" value="ECO:0007669"/>
    <property type="project" value="UniProtKB-KW"/>
</dbReference>
<dbReference type="PROSITE" id="PS50158">
    <property type="entry name" value="ZF_CCHC"/>
    <property type="match status" value="1"/>
</dbReference>
<dbReference type="GO" id="GO:0006310">
    <property type="term" value="P:DNA recombination"/>
    <property type="evidence" value="ECO:0007669"/>
    <property type="project" value="UniProtKB-KW"/>
</dbReference>
<sequence length="1140" mass="129952">MTSTHSTGYGPSTSRYARLLFDGDEQKYEQWEVKFLGYLRLQKLRDVILTPADEEVDADKNAEVFAEMIQFLDDKSLSLIMREAVDDGRKALHILRTYYASPSTPRVISLYTELTTLVKSQHESLTEYIIRAETAVAALRSAQEEISDSLLIAMVLKGLPASYQAFVVVITQSEKKQTFSEFKVSLRSFEETEKSRAGASEDSILKSFSRMSTSTNPRSTSRHAGNVKPMPPNFTTGPCYECGQQGHRKRDCPRLSGSRMWCSYCQKSNHTDSSCRFKKKNSATRSTKVKAAHYLDPDDDDQHSFAFKIGTSEHKPKMSSILVDCGATSHIFNDISKFTKFDDSFDPNKHFIELANGEKSNKLATKKGEVNIEMIDTQGKNHSGSLKNVLYVPSFPQNIFSVQAAAQNGASVIFKPDSAELVDKKGVKFDIHKQGRLYYLHIQNNVIDCETETVEDSDEVNYTCDLAEWHKVLGHCNFEDILKLERVVDGMKINKVEKKDECEICLQGKMTNVRNRTSRVRSEVPLKLVHTDIAGPITPASREGFRYALSFTDDFSGMSFVYFLKQKSDTVTATKRFLADTSPIGKVKCIRSDNGTEFTSCEFKSLLREREIKHEMSAPNSPHQNGTAERNWRTLFEMGRCMLLEGKLEKEMWPYAVNAASYIRNRCFCDRLKDTPYHKFTGRRPNLSNMKPFGSQCYAYVQDKKKLDPRSTKGIFVGYDRESPAYLVYFPSTGKVYRQRVVKFMSEKDSEGTSNIHQDDDTDGDELITKPGHVEKPEEETPNGGNNNQRRFPKRATRPPEYLSEYETCYETCDDCQNVDYCCYETYDDCQSVDYCYKLLYSAPQSYKEATEATESVLWKEAMREEMDSLNENETFTLTDLPEGRTAVGGRWVYTVKEDQNGSKSYKARYVAKGYSQIKGVDYNETFAPTANITSIRMLMQLAAQHDLILHQMDVKTAYLNAPIDYEIFMEQPDGFKVEAKNGKKLVYRLNKSLYGLKQSGRYWNNLLHSFLIENDFQQSQSDHCVYTKSTEDETIIILVWVDDLIIAANSVDVLSRTKQMLKDRFKMKDLGKLAYFLGIDFNQGNGVGQKQDYTAANVGFRCAKSAPEFDPKPGANHDTSAQGKNRKKRRVFHVKRDEL</sequence>
<feature type="domain" description="Integrase catalytic" evidence="21">
    <location>
        <begin position="521"/>
        <end position="693"/>
    </location>
</feature>
<evidence type="ECO:0000256" key="17">
    <source>
        <dbReference type="ARBA" id="ARBA00023268"/>
    </source>
</evidence>
<dbReference type="InterPro" id="IPR001878">
    <property type="entry name" value="Znf_CCHC"/>
</dbReference>
<accession>A0A433SM66</accession>
<keyword evidence="23" id="KW-1185">Reference proteome</keyword>
<dbReference type="GO" id="GO:0003676">
    <property type="term" value="F:nucleic acid binding"/>
    <property type="evidence" value="ECO:0007669"/>
    <property type="project" value="InterPro"/>
</dbReference>
<dbReference type="GO" id="GO:0008270">
    <property type="term" value="F:zinc ion binding"/>
    <property type="evidence" value="ECO:0007669"/>
    <property type="project" value="UniProtKB-KW"/>
</dbReference>
<evidence type="ECO:0000256" key="9">
    <source>
        <dbReference type="ARBA" id="ARBA00022801"/>
    </source>
</evidence>
<dbReference type="InterPro" id="IPR036397">
    <property type="entry name" value="RNaseH_sf"/>
</dbReference>
<evidence type="ECO:0000313" key="23">
    <source>
        <dbReference type="Proteomes" id="UP000271974"/>
    </source>
</evidence>
<dbReference type="Gene3D" id="3.30.420.10">
    <property type="entry name" value="Ribonuclease H-like superfamily/Ribonuclease H"/>
    <property type="match status" value="1"/>
</dbReference>
<keyword evidence="11" id="KW-0460">Magnesium</keyword>
<gene>
    <name evidence="22" type="ORF">EGW08_021985</name>
</gene>
<evidence type="ECO:0000256" key="6">
    <source>
        <dbReference type="ARBA" id="ARBA00022741"/>
    </source>
</evidence>
<dbReference type="InterPro" id="IPR025724">
    <property type="entry name" value="GAG-pre-integrase_dom"/>
</dbReference>
<dbReference type="Pfam" id="PF22936">
    <property type="entry name" value="Pol_BBD"/>
    <property type="match status" value="1"/>
</dbReference>
<evidence type="ECO:0000256" key="11">
    <source>
        <dbReference type="ARBA" id="ARBA00022842"/>
    </source>
</evidence>
<dbReference type="Proteomes" id="UP000271974">
    <property type="component" value="Unassembled WGS sequence"/>
</dbReference>
<dbReference type="InterPro" id="IPR013103">
    <property type="entry name" value="RVT_2"/>
</dbReference>
<dbReference type="Pfam" id="PF00665">
    <property type="entry name" value="rve"/>
    <property type="match status" value="1"/>
</dbReference>
<evidence type="ECO:0000256" key="13">
    <source>
        <dbReference type="ARBA" id="ARBA00022918"/>
    </source>
</evidence>
<keyword evidence="12" id="KW-0229">DNA integration</keyword>
<evidence type="ECO:0000256" key="4">
    <source>
        <dbReference type="ARBA" id="ARBA00022722"/>
    </source>
</evidence>
<feature type="domain" description="CCHC-type" evidence="20">
    <location>
        <begin position="239"/>
        <end position="254"/>
    </location>
</feature>
<evidence type="ECO:0000256" key="8">
    <source>
        <dbReference type="ARBA" id="ARBA00022759"/>
    </source>
</evidence>
<evidence type="ECO:0000259" key="21">
    <source>
        <dbReference type="PROSITE" id="PS50994"/>
    </source>
</evidence>
<evidence type="ECO:0000313" key="22">
    <source>
        <dbReference type="EMBL" id="RUS70255.1"/>
    </source>
</evidence>
<feature type="compositionally biased region" description="Basic residues" evidence="19">
    <location>
        <begin position="1125"/>
        <end position="1134"/>
    </location>
</feature>
<keyword evidence="6" id="KW-0547">Nucleotide-binding</keyword>
<name>A0A433SM66_ELYCH</name>
<keyword evidence="9" id="KW-0378">Hydrolase</keyword>
<evidence type="ECO:0000256" key="3">
    <source>
        <dbReference type="ARBA" id="ARBA00022670"/>
    </source>
</evidence>
<reference evidence="22 23" key="1">
    <citation type="submission" date="2019-01" db="EMBL/GenBank/DDBJ databases">
        <title>A draft genome assembly of the solar-powered sea slug Elysia chlorotica.</title>
        <authorList>
            <person name="Cai H."/>
            <person name="Li Q."/>
            <person name="Fang X."/>
            <person name="Li J."/>
            <person name="Curtis N.E."/>
            <person name="Altenburger A."/>
            <person name="Shibata T."/>
            <person name="Feng M."/>
            <person name="Maeda T."/>
            <person name="Schwartz J.A."/>
            <person name="Shigenobu S."/>
            <person name="Lundholm N."/>
            <person name="Nishiyama T."/>
            <person name="Yang H."/>
            <person name="Hasebe M."/>
            <person name="Li S."/>
            <person name="Pierce S.K."/>
            <person name="Wang J."/>
        </authorList>
    </citation>
    <scope>NUCLEOTIDE SEQUENCE [LARGE SCALE GENOMIC DNA]</scope>
    <source>
        <strain evidence="22">EC2010</strain>
        <tissue evidence="22">Whole organism of an adult</tissue>
    </source>
</reference>
<dbReference type="Pfam" id="PF07727">
    <property type="entry name" value="RVT_2"/>
    <property type="match status" value="1"/>
</dbReference>
<evidence type="ECO:0000256" key="5">
    <source>
        <dbReference type="ARBA" id="ARBA00022723"/>
    </source>
</evidence>
<keyword evidence="13" id="KW-0695">RNA-directed DNA polymerase</keyword>
<dbReference type="Pfam" id="PF14223">
    <property type="entry name" value="Retrotran_gag_2"/>
    <property type="match status" value="1"/>
</dbReference>
<dbReference type="SMART" id="SM00343">
    <property type="entry name" value="ZnF_C2HC"/>
    <property type="match status" value="2"/>
</dbReference>
<keyword evidence="3" id="KW-0645">Protease</keyword>
<dbReference type="PANTHER" id="PTHR42648:SF11">
    <property type="entry name" value="TRANSPOSON TY4-P GAG-POL POLYPROTEIN"/>
    <property type="match status" value="1"/>
</dbReference>
<evidence type="ECO:0000256" key="7">
    <source>
        <dbReference type="ARBA" id="ARBA00022750"/>
    </source>
</evidence>
<dbReference type="PROSITE" id="PS50994">
    <property type="entry name" value="INTEGRASE"/>
    <property type="match status" value="1"/>
</dbReference>
<keyword evidence="14" id="KW-0808">Transferase</keyword>
<keyword evidence="14" id="KW-0239">DNA-directed DNA polymerase</keyword>
<evidence type="ECO:0000256" key="16">
    <source>
        <dbReference type="ARBA" id="ARBA00023172"/>
    </source>
</evidence>
<keyword evidence="18" id="KW-0863">Zinc-finger</keyword>
<dbReference type="STRING" id="188477.A0A433SM66"/>
<dbReference type="OrthoDB" id="6158475at2759"/>
<evidence type="ECO:0000256" key="14">
    <source>
        <dbReference type="ARBA" id="ARBA00022932"/>
    </source>
</evidence>
<dbReference type="GO" id="GO:0006508">
    <property type="term" value="P:proteolysis"/>
    <property type="evidence" value="ECO:0007669"/>
    <property type="project" value="UniProtKB-KW"/>
</dbReference>
<dbReference type="GO" id="GO:0005524">
    <property type="term" value="F:ATP binding"/>
    <property type="evidence" value="ECO:0007669"/>
    <property type="project" value="UniProtKB-KW"/>
</dbReference>
<organism evidence="22 23">
    <name type="scientific">Elysia chlorotica</name>
    <name type="common">Eastern emerald elysia</name>
    <name type="synonym">Sea slug</name>
    <dbReference type="NCBI Taxonomy" id="188477"/>
    <lineage>
        <taxon>Eukaryota</taxon>
        <taxon>Metazoa</taxon>
        <taxon>Spiralia</taxon>
        <taxon>Lophotrochozoa</taxon>
        <taxon>Mollusca</taxon>
        <taxon>Gastropoda</taxon>
        <taxon>Heterobranchia</taxon>
        <taxon>Euthyneura</taxon>
        <taxon>Panpulmonata</taxon>
        <taxon>Sacoglossa</taxon>
        <taxon>Placobranchoidea</taxon>
        <taxon>Plakobranchidae</taxon>
        <taxon>Elysia</taxon>
    </lineage>
</organism>
<dbReference type="InterPro" id="IPR054722">
    <property type="entry name" value="PolX-like_BBD"/>
</dbReference>
<keyword evidence="18" id="KW-0862">Zinc</keyword>
<dbReference type="SUPFAM" id="SSF56672">
    <property type="entry name" value="DNA/RNA polymerases"/>
    <property type="match status" value="1"/>
</dbReference>
<evidence type="ECO:0000256" key="18">
    <source>
        <dbReference type="PROSITE-ProRule" id="PRU00047"/>
    </source>
</evidence>
<dbReference type="InterPro" id="IPR001584">
    <property type="entry name" value="Integrase_cat-core"/>
</dbReference>
<keyword evidence="2" id="KW-1188">Viral release from host cell</keyword>
<keyword evidence="8" id="KW-0255">Endonuclease</keyword>
<evidence type="ECO:0000256" key="10">
    <source>
        <dbReference type="ARBA" id="ARBA00022840"/>
    </source>
</evidence>
<dbReference type="Pfam" id="PF00098">
    <property type="entry name" value="zf-CCHC"/>
    <property type="match status" value="1"/>
</dbReference>
<keyword evidence="17" id="KW-0511">Multifunctional enzyme</keyword>
<dbReference type="Pfam" id="PF25597">
    <property type="entry name" value="SH3_retrovirus"/>
    <property type="match status" value="1"/>
</dbReference>
<keyword evidence="10" id="KW-0067">ATP-binding</keyword>
<evidence type="ECO:0000256" key="2">
    <source>
        <dbReference type="ARBA" id="ARBA00022612"/>
    </source>
</evidence>
<keyword evidence="5" id="KW-0479">Metal-binding</keyword>
<dbReference type="GO" id="GO:0004190">
    <property type="term" value="F:aspartic-type endopeptidase activity"/>
    <property type="evidence" value="ECO:0007669"/>
    <property type="project" value="UniProtKB-KW"/>
</dbReference>
<dbReference type="InterPro" id="IPR036875">
    <property type="entry name" value="Znf_CCHC_sf"/>
</dbReference>
<dbReference type="GO" id="GO:0003887">
    <property type="term" value="F:DNA-directed DNA polymerase activity"/>
    <property type="evidence" value="ECO:0007669"/>
    <property type="project" value="UniProtKB-KW"/>
</dbReference>
<dbReference type="InterPro" id="IPR039537">
    <property type="entry name" value="Retrotran_Ty1/copia-like"/>
</dbReference>
<dbReference type="EMBL" id="RQTK01001450">
    <property type="protein sequence ID" value="RUS70255.1"/>
    <property type="molecule type" value="Genomic_DNA"/>
</dbReference>
<dbReference type="Pfam" id="PF13976">
    <property type="entry name" value="gag_pre-integrs"/>
    <property type="match status" value="1"/>
</dbReference>
<dbReference type="GO" id="GO:0003964">
    <property type="term" value="F:RNA-directed DNA polymerase activity"/>
    <property type="evidence" value="ECO:0007669"/>
    <property type="project" value="UniProtKB-KW"/>
</dbReference>
<dbReference type="InterPro" id="IPR057670">
    <property type="entry name" value="SH3_retrovirus"/>
</dbReference>
<evidence type="ECO:0000259" key="20">
    <source>
        <dbReference type="PROSITE" id="PS50158"/>
    </source>
</evidence>
<evidence type="ECO:0000256" key="19">
    <source>
        <dbReference type="SAM" id="MobiDB-lite"/>
    </source>
</evidence>
<feature type="region of interest" description="Disordered" evidence="19">
    <location>
        <begin position="210"/>
        <end position="230"/>
    </location>
</feature>
<dbReference type="SUPFAM" id="SSF53098">
    <property type="entry name" value="Ribonuclease H-like"/>
    <property type="match status" value="1"/>
</dbReference>
<comment type="caution">
    <text evidence="22">The sequence shown here is derived from an EMBL/GenBank/DDBJ whole genome shotgun (WGS) entry which is preliminary data.</text>
</comment>
<evidence type="ECO:0008006" key="24">
    <source>
        <dbReference type="Google" id="ProtNLM"/>
    </source>
</evidence>
<evidence type="ECO:0000256" key="12">
    <source>
        <dbReference type="ARBA" id="ARBA00022908"/>
    </source>
</evidence>
<dbReference type="InterPro" id="IPR012337">
    <property type="entry name" value="RNaseH-like_sf"/>
</dbReference>
<dbReference type="SUPFAM" id="SSF57756">
    <property type="entry name" value="Retrovirus zinc finger-like domains"/>
    <property type="match status" value="1"/>
</dbReference>
<evidence type="ECO:0000256" key="15">
    <source>
        <dbReference type="ARBA" id="ARBA00023113"/>
    </source>
</evidence>